<reference evidence="2 3" key="1">
    <citation type="journal article" date="2010" name="Nature">
        <title>The Ectocarpus genome and the independent evolution of multicellularity in brown algae.</title>
        <authorList>
            <person name="Cock J.M."/>
            <person name="Sterck L."/>
            <person name="Rouze P."/>
            <person name="Scornet D."/>
            <person name="Allen A.E."/>
            <person name="Amoutzias G."/>
            <person name="Anthouard V."/>
            <person name="Artiguenave F."/>
            <person name="Aury J.M."/>
            <person name="Badger J.H."/>
            <person name="Beszteri B."/>
            <person name="Billiau K."/>
            <person name="Bonnet E."/>
            <person name="Bothwell J.H."/>
            <person name="Bowler C."/>
            <person name="Boyen C."/>
            <person name="Brownlee C."/>
            <person name="Carrano C.J."/>
            <person name="Charrier B."/>
            <person name="Cho G.Y."/>
            <person name="Coelho S.M."/>
            <person name="Collen J."/>
            <person name="Corre E."/>
            <person name="Da Silva C."/>
            <person name="Delage L."/>
            <person name="Delaroque N."/>
            <person name="Dittami S.M."/>
            <person name="Doulbeau S."/>
            <person name="Elias M."/>
            <person name="Farnham G."/>
            <person name="Gachon C.M."/>
            <person name="Gschloessl B."/>
            <person name="Heesch S."/>
            <person name="Jabbari K."/>
            <person name="Jubin C."/>
            <person name="Kawai H."/>
            <person name="Kimura K."/>
            <person name="Kloareg B."/>
            <person name="Kupper F.C."/>
            <person name="Lang D."/>
            <person name="Le Bail A."/>
            <person name="Leblanc C."/>
            <person name="Lerouge P."/>
            <person name="Lohr M."/>
            <person name="Lopez P.J."/>
            <person name="Martens C."/>
            <person name="Maumus F."/>
            <person name="Michel G."/>
            <person name="Miranda-Saavedra D."/>
            <person name="Morales J."/>
            <person name="Moreau H."/>
            <person name="Motomura T."/>
            <person name="Nagasato C."/>
            <person name="Napoli C.A."/>
            <person name="Nelson D.R."/>
            <person name="Nyvall-Collen P."/>
            <person name="Peters A.F."/>
            <person name="Pommier C."/>
            <person name="Potin P."/>
            <person name="Poulain J."/>
            <person name="Quesneville H."/>
            <person name="Read B."/>
            <person name="Rensing S.A."/>
            <person name="Ritter A."/>
            <person name="Rousvoal S."/>
            <person name="Samanta M."/>
            <person name="Samson G."/>
            <person name="Schroeder D.C."/>
            <person name="Segurens B."/>
            <person name="Strittmatter M."/>
            <person name="Tonon T."/>
            <person name="Tregear J.W."/>
            <person name="Valentin K."/>
            <person name="von Dassow P."/>
            <person name="Yamagishi T."/>
            <person name="Van de Peer Y."/>
            <person name="Wincker P."/>
        </authorList>
    </citation>
    <scope>NUCLEOTIDE SEQUENCE [LARGE SCALE GENOMIC DNA]</scope>
    <source>
        <strain evidence="3">Ec32 / CCAP1310/4</strain>
    </source>
</reference>
<gene>
    <name evidence="2" type="ORF">Esi_0150_0016</name>
</gene>
<dbReference type="EMBL" id="FN649736">
    <property type="protein sequence ID" value="CBJ29528.1"/>
    <property type="molecule type" value="Genomic_DNA"/>
</dbReference>
<keyword evidence="3" id="KW-1185">Reference proteome</keyword>
<dbReference type="Proteomes" id="UP000002630">
    <property type="component" value="Linkage Group LG11"/>
</dbReference>
<evidence type="ECO:0000256" key="1">
    <source>
        <dbReference type="SAM" id="MobiDB-lite"/>
    </source>
</evidence>
<organism evidence="2 3">
    <name type="scientific">Ectocarpus siliculosus</name>
    <name type="common">Brown alga</name>
    <name type="synonym">Conferva siliculosa</name>
    <dbReference type="NCBI Taxonomy" id="2880"/>
    <lineage>
        <taxon>Eukaryota</taxon>
        <taxon>Sar</taxon>
        <taxon>Stramenopiles</taxon>
        <taxon>Ochrophyta</taxon>
        <taxon>PX clade</taxon>
        <taxon>Phaeophyceae</taxon>
        <taxon>Ectocarpales</taxon>
        <taxon>Ectocarpaceae</taxon>
        <taxon>Ectocarpus</taxon>
    </lineage>
</organism>
<dbReference type="InParanoid" id="D7FKY5"/>
<feature type="region of interest" description="Disordered" evidence="1">
    <location>
        <begin position="424"/>
        <end position="465"/>
    </location>
</feature>
<dbReference type="OrthoDB" id="10403577at2759"/>
<dbReference type="EMBL" id="FN648070">
    <property type="protein sequence ID" value="CBJ29528.1"/>
    <property type="molecule type" value="Genomic_DNA"/>
</dbReference>
<evidence type="ECO:0000313" key="3">
    <source>
        <dbReference type="Proteomes" id="UP000002630"/>
    </source>
</evidence>
<proteinExistence type="predicted"/>
<dbReference type="AlphaFoldDB" id="D7FKY5"/>
<name>D7FKY5_ECTSI</name>
<sequence>MRKARGKSAAIPTSSGDFANSLLRLCPALEARISDLRRDNTAAARFLSKAQATASEKARRPVGALVSRNRAVCALEGAELSLLRREETATRAQRKREANRERRRRLERRRLATAEATRIKHEGPSLCEVRALEEAALLEKRQRFFMFAVVAIHSAIRWRNDWKERKWKMAKFAEALAGLAEQRQSEDVFEASVARVQRFVRRRQGAPGVAGGAAAAAGDRSGRRNFIRCLKAWIPRAHGTWKRRRREGGVIIYDFLKDARLSQNIKAIYRFRRKVMRCQVYVRGVSVVTRDRLLLLGLFFSRCEGRLRGRLAERVRQQVQEEAAADLEIHRQLMRPSTSAAAAAAAAASSAIPAAAAGGNRWRRRTNKNGGDAGDDDDGVSELMETVAALRLKSAQEELEMRTARPDVKHRLLEGLLGKVRAAHQSRMQLSSGGRGEDGGGGVGDARKGRGPGRNRRGVSLPEALFTVDDARELLTQRSPPPSEGSASACDITVGLTKGNRASPNGSGELPGAPYSTVAVSRPGTGGGGGGSKSDFRPNTRVPPMLLLKSVPEAVMCQLVLTAWEQSSSSGRQ</sequence>
<accession>D7FKY5</accession>
<evidence type="ECO:0000313" key="2">
    <source>
        <dbReference type="EMBL" id="CBJ29528.1"/>
    </source>
</evidence>
<feature type="region of interest" description="Disordered" evidence="1">
    <location>
        <begin position="356"/>
        <end position="380"/>
    </location>
</feature>
<protein>
    <submittedName>
        <fullName evidence="2">Uncharacterized protein</fullName>
    </submittedName>
</protein>